<proteinExistence type="predicted"/>
<dbReference type="Proteomes" id="UP000000556">
    <property type="component" value="Chromosome"/>
</dbReference>
<reference evidence="1 2" key="2">
    <citation type="journal article" date="2016" name="Environ. Microbiol.">
        <title>The revisited genome of Pseudomonas putida KT2440 enlightens its value as a robust metabolic chassis.</title>
        <authorList>
            <person name="Belda E."/>
            <person name="van Heck R.G."/>
            <person name="Lopez-Sanchez M.J."/>
            <person name="Cruveiller S."/>
            <person name="Barbe V."/>
            <person name="Fraser C."/>
            <person name="Klenk H.P."/>
            <person name="Petersen J."/>
            <person name="Morgat A."/>
            <person name="Nikel P.I."/>
            <person name="Vallenet D."/>
            <person name="Rouy Z."/>
            <person name="Sekowska A."/>
            <person name="Martins Dos Santos V.A."/>
            <person name="de Lorenzo V."/>
            <person name="Danchin A."/>
            <person name="Medigue C."/>
        </authorList>
    </citation>
    <scope>NUCLEOTIDE SEQUENCE [LARGE SCALE GENOMIC DNA]</scope>
    <source>
        <strain evidence="2">ATCC 47054 / DSM 6125 / CFBP 8728 / NCIMB 11950 / KT2440</strain>
    </source>
</reference>
<sequence length="66" mass="7093">MPLYGAVMGAPPTDRRMSRSVWALSVTLKGVASGKPMRRVSLNCSTVTGNALVRLFWTTGQHDAST</sequence>
<gene>
    <name evidence="1" type="ordered locus">PP_5441</name>
</gene>
<dbReference type="BioCyc" id="PPUT160488:G1G01-329-MONOMER"/>
<keyword evidence="2" id="KW-1185">Reference proteome</keyword>
<organism evidence="1 2">
    <name type="scientific">Pseudomonas putida (strain ATCC 47054 / DSM 6125 / CFBP 8728 / NCIMB 11950 / KT2440)</name>
    <dbReference type="NCBI Taxonomy" id="160488"/>
    <lineage>
        <taxon>Bacteria</taxon>
        <taxon>Pseudomonadati</taxon>
        <taxon>Pseudomonadota</taxon>
        <taxon>Gammaproteobacteria</taxon>
        <taxon>Pseudomonadales</taxon>
        <taxon>Pseudomonadaceae</taxon>
        <taxon>Pseudomonas</taxon>
    </lineage>
</organism>
<evidence type="ECO:0000313" key="2">
    <source>
        <dbReference type="Proteomes" id="UP000000556"/>
    </source>
</evidence>
<evidence type="ECO:0000313" key="1">
    <source>
        <dbReference type="EMBL" id="AMM02768.1"/>
    </source>
</evidence>
<reference evidence="1 2" key="1">
    <citation type="journal article" date="2002" name="Environ. Microbiol.">
        <title>Complete genome sequence and comparative analysis of the metabolically versatile Pseudomonas putida KT2440.</title>
        <authorList>
            <person name="Nelson K.E."/>
            <person name="Weinel C."/>
            <person name="Paulsen I.T."/>
            <person name="Dodson R.J."/>
            <person name="Hilbert H."/>
            <person name="Martins dos Santos V.A."/>
            <person name="Fouts D.E."/>
            <person name="Gill S.R."/>
            <person name="Pop M."/>
            <person name="Holmes M."/>
            <person name="Brinkac L."/>
            <person name="Beanan M."/>
            <person name="DeBoy R.T."/>
            <person name="Daugherty S."/>
            <person name="Kolonay J."/>
            <person name="Madupu R."/>
            <person name="Nelson W."/>
            <person name="White O."/>
            <person name="Peterson J."/>
            <person name="Khouri H."/>
            <person name="Hance I."/>
            <person name="Chris Lee P."/>
            <person name="Holtzapple E."/>
            <person name="Scanlan D."/>
            <person name="Tran K."/>
            <person name="Moazzez A."/>
            <person name="Utterback T."/>
            <person name="Rizzo M."/>
            <person name="Lee K."/>
            <person name="Kosack D."/>
            <person name="Moestl D."/>
            <person name="Wedler H."/>
            <person name="Lauber J."/>
            <person name="Stjepandic D."/>
            <person name="Hoheisel J."/>
            <person name="Straetz M."/>
            <person name="Heim S."/>
            <person name="Kiewitz C."/>
            <person name="Eisen J.A."/>
            <person name="Timmis K.N."/>
            <person name="Dusterhoft A."/>
            <person name="Tummler B."/>
            <person name="Fraser C.M."/>
        </authorList>
    </citation>
    <scope>NUCLEOTIDE SEQUENCE [LARGE SCALE GENOMIC DNA]</scope>
    <source>
        <strain evidence="2">ATCC 47054 / DSM 6125 / CFBP 8728 / NCIMB 11950 / KT2440</strain>
    </source>
</reference>
<dbReference type="EMBL" id="AE015451">
    <property type="protein sequence ID" value="AMM02768.1"/>
    <property type="molecule type" value="Genomic_DNA"/>
</dbReference>
<accession>A0A140FVY5</accession>
<dbReference type="KEGG" id="ppu:PP_5441"/>
<protein>
    <submittedName>
        <fullName evidence="1">Uncharacterized protein</fullName>
    </submittedName>
</protein>
<name>A0A140FVY5_PSEPK</name>
<dbReference type="STRING" id="160488.PP_5441"/>
<dbReference type="AlphaFoldDB" id="A0A140FVY5"/>